<dbReference type="Pfam" id="PF13621">
    <property type="entry name" value="Cupin_8"/>
    <property type="match status" value="1"/>
</dbReference>
<proteinExistence type="predicted"/>
<evidence type="ECO:0000256" key="6">
    <source>
        <dbReference type="ARBA" id="ARBA00023242"/>
    </source>
</evidence>
<dbReference type="InterPro" id="IPR003347">
    <property type="entry name" value="JmjC_dom"/>
</dbReference>
<protein>
    <recommendedName>
        <fullName evidence="9">JmjC domain-containing protein</fullName>
    </recommendedName>
</protein>
<keyword evidence="6" id="KW-0539">Nucleus</keyword>
<keyword evidence="11" id="KW-1185">Reference proteome</keyword>
<sequence>MSLSRVQLVCTIFCLQHFLTPLSGQKSRLPGHGRPFGEHMKPMGLTTIGRFSSPHVFYGHFVKASKPIHMKSALTEANHPGLEWTDAFLRNRYGKEMVRVEVGKMEVRSRKAHWMRMDKFLKDYLHSDLYMVHSVSGRLKDLVLIPPTLQCGGYQRAMQEAVVWMGKGPLRSVLHYDEVDNLLCVFDGTKDVVLIDKFYKEKVEANGFVQDGHYSTVDMEKVDMHSFPQFQNLPWYRVHLAAGDCVYIPYRWYHQVTSQGDRSLAVNIWFARLWWFDDDDCTGFGSSHTLEPLDDYGFASPNEAVRSQWLEAFEGADDDVDLADFLGRVSSGTQEHRRKVHQLIDKDQDGMLAWIELYDFDISKALPLYPDVFMLSADPSGGNATQSVHGDQETSKAEKEHEAKIVQVDMEEEVDDKVQTETGAVIVDKEEDDDEKMKDKHEEKEKGFETRAEDEKEKLEVGLKTQEDENEKLDQKEDSGYVHSNREEL</sequence>
<feature type="chain" id="PRO_5043001459" description="JmjC domain-containing protein" evidence="8">
    <location>
        <begin position="25"/>
        <end position="489"/>
    </location>
</feature>
<dbReference type="GO" id="GO:0005634">
    <property type="term" value="C:nucleus"/>
    <property type="evidence" value="ECO:0007669"/>
    <property type="project" value="UniProtKB-SubCell"/>
</dbReference>
<evidence type="ECO:0000256" key="8">
    <source>
        <dbReference type="SAM" id="SignalP"/>
    </source>
</evidence>
<name>A0AAN9C3K9_9CAEN</name>
<evidence type="ECO:0000259" key="9">
    <source>
        <dbReference type="PROSITE" id="PS51184"/>
    </source>
</evidence>
<dbReference type="PROSITE" id="PS00018">
    <property type="entry name" value="EF_HAND_1"/>
    <property type="match status" value="1"/>
</dbReference>
<comment type="subcellular location">
    <subcellularLocation>
        <location evidence="2">Nucleus</location>
    </subcellularLocation>
</comment>
<organism evidence="10 11">
    <name type="scientific">Littorina saxatilis</name>
    <dbReference type="NCBI Taxonomy" id="31220"/>
    <lineage>
        <taxon>Eukaryota</taxon>
        <taxon>Metazoa</taxon>
        <taxon>Spiralia</taxon>
        <taxon>Lophotrochozoa</taxon>
        <taxon>Mollusca</taxon>
        <taxon>Gastropoda</taxon>
        <taxon>Caenogastropoda</taxon>
        <taxon>Littorinimorpha</taxon>
        <taxon>Littorinoidea</taxon>
        <taxon>Littorinidae</taxon>
        <taxon>Littorina</taxon>
    </lineage>
</organism>
<gene>
    <name evidence="10" type="ORF">V1264_002400</name>
</gene>
<dbReference type="PANTHER" id="PTHR12461:SF106">
    <property type="entry name" value="BIFUNCTIONAL PEPTIDASE AND ARGINYL-HYDROXYLASE JMJD5"/>
    <property type="match status" value="1"/>
</dbReference>
<evidence type="ECO:0000256" key="2">
    <source>
        <dbReference type="ARBA" id="ARBA00004123"/>
    </source>
</evidence>
<feature type="compositionally biased region" description="Basic and acidic residues" evidence="7">
    <location>
        <begin position="435"/>
        <end position="489"/>
    </location>
</feature>
<comment type="cofactor">
    <cofactor evidence="1">
        <name>Fe(2+)</name>
        <dbReference type="ChEBI" id="CHEBI:29033"/>
    </cofactor>
</comment>
<comment type="caution">
    <text evidence="10">The sequence shown here is derived from an EMBL/GenBank/DDBJ whole genome shotgun (WGS) entry which is preliminary data.</text>
</comment>
<keyword evidence="4" id="KW-0560">Oxidoreductase</keyword>
<feature type="domain" description="JmjC" evidence="9">
    <location>
        <begin position="134"/>
        <end position="287"/>
    </location>
</feature>
<dbReference type="GO" id="GO:0016491">
    <property type="term" value="F:oxidoreductase activity"/>
    <property type="evidence" value="ECO:0007669"/>
    <property type="project" value="UniProtKB-KW"/>
</dbReference>
<evidence type="ECO:0000313" key="11">
    <source>
        <dbReference type="Proteomes" id="UP001374579"/>
    </source>
</evidence>
<keyword evidence="5" id="KW-0408">Iron</keyword>
<reference evidence="10 11" key="1">
    <citation type="submission" date="2024-02" db="EMBL/GenBank/DDBJ databases">
        <title>Chromosome-scale genome assembly of the rough periwinkle Littorina saxatilis.</title>
        <authorList>
            <person name="De Jode A."/>
            <person name="Faria R."/>
            <person name="Formenti G."/>
            <person name="Sims Y."/>
            <person name="Smith T.P."/>
            <person name="Tracey A."/>
            <person name="Wood J.M.D."/>
            <person name="Zagrodzka Z.B."/>
            <person name="Johannesson K."/>
            <person name="Butlin R.K."/>
            <person name="Leder E.H."/>
        </authorList>
    </citation>
    <scope>NUCLEOTIDE SEQUENCE [LARGE SCALE GENOMIC DNA]</scope>
    <source>
        <strain evidence="10">Snail1</strain>
        <tissue evidence="10">Muscle</tissue>
    </source>
</reference>
<dbReference type="PANTHER" id="PTHR12461">
    <property type="entry name" value="HYPOXIA-INDUCIBLE FACTOR 1 ALPHA INHIBITOR-RELATED"/>
    <property type="match status" value="1"/>
</dbReference>
<dbReference type="SUPFAM" id="SSF51197">
    <property type="entry name" value="Clavaminate synthase-like"/>
    <property type="match status" value="1"/>
</dbReference>
<accession>A0AAN9C3K9</accession>
<dbReference type="InterPro" id="IPR041667">
    <property type="entry name" value="Cupin_8"/>
</dbReference>
<evidence type="ECO:0000256" key="5">
    <source>
        <dbReference type="ARBA" id="ARBA00023004"/>
    </source>
</evidence>
<dbReference type="InterPro" id="IPR018247">
    <property type="entry name" value="EF_Hand_1_Ca_BS"/>
</dbReference>
<keyword evidence="8" id="KW-0732">Signal</keyword>
<evidence type="ECO:0000256" key="1">
    <source>
        <dbReference type="ARBA" id="ARBA00001954"/>
    </source>
</evidence>
<evidence type="ECO:0000256" key="3">
    <source>
        <dbReference type="ARBA" id="ARBA00022723"/>
    </source>
</evidence>
<feature type="compositionally biased region" description="Basic and acidic residues" evidence="7">
    <location>
        <begin position="390"/>
        <end position="401"/>
    </location>
</feature>
<evidence type="ECO:0000256" key="4">
    <source>
        <dbReference type="ARBA" id="ARBA00023002"/>
    </source>
</evidence>
<dbReference type="Gene3D" id="2.60.120.650">
    <property type="entry name" value="Cupin"/>
    <property type="match status" value="1"/>
</dbReference>
<dbReference type="GO" id="GO:0046872">
    <property type="term" value="F:metal ion binding"/>
    <property type="evidence" value="ECO:0007669"/>
    <property type="project" value="UniProtKB-KW"/>
</dbReference>
<dbReference type="SMART" id="SM00558">
    <property type="entry name" value="JmjC"/>
    <property type="match status" value="1"/>
</dbReference>
<dbReference type="PROSITE" id="PS51184">
    <property type="entry name" value="JMJC"/>
    <property type="match status" value="1"/>
</dbReference>
<dbReference type="AlphaFoldDB" id="A0AAN9C3K9"/>
<evidence type="ECO:0000313" key="10">
    <source>
        <dbReference type="EMBL" id="KAK7116781.1"/>
    </source>
</evidence>
<keyword evidence="3" id="KW-0479">Metal-binding</keyword>
<dbReference type="EMBL" id="JBAMIC010000001">
    <property type="protein sequence ID" value="KAK7116781.1"/>
    <property type="molecule type" value="Genomic_DNA"/>
</dbReference>
<feature type="signal peptide" evidence="8">
    <location>
        <begin position="1"/>
        <end position="24"/>
    </location>
</feature>
<dbReference type="Proteomes" id="UP001374579">
    <property type="component" value="Unassembled WGS sequence"/>
</dbReference>
<evidence type="ECO:0000256" key="7">
    <source>
        <dbReference type="SAM" id="MobiDB-lite"/>
    </source>
</evidence>
<feature type="region of interest" description="Disordered" evidence="7">
    <location>
        <begin position="381"/>
        <end position="401"/>
    </location>
</feature>
<feature type="region of interest" description="Disordered" evidence="7">
    <location>
        <begin position="413"/>
        <end position="489"/>
    </location>
</feature>